<reference evidence="11" key="1">
    <citation type="submission" date="2023-06" db="EMBL/GenBank/DDBJ databases">
        <title>Genomic analysis of the entomopathogenic nematode Steinernema hermaphroditum.</title>
        <authorList>
            <person name="Schwarz E.M."/>
            <person name="Heppert J.K."/>
            <person name="Baniya A."/>
            <person name="Schwartz H.T."/>
            <person name="Tan C.-H."/>
            <person name="Antoshechkin I."/>
            <person name="Sternberg P.W."/>
            <person name="Goodrich-Blair H."/>
            <person name="Dillman A.R."/>
        </authorList>
    </citation>
    <scope>NUCLEOTIDE SEQUENCE</scope>
    <source>
        <strain evidence="11">PS9179</strain>
        <tissue evidence="11">Whole animal</tissue>
    </source>
</reference>
<dbReference type="EMBL" id="JAUCMV010000002">
    <property type="protein sequence ID" value="KAK0415705.1"/>
    <property type="molecule type" value="Genomic_DNA"/>
</dbReference>
<dbReference type="InterPro" id="IPR039698">
    <property type="entry name" value="Dfg10/SRD5A3"/>
</dbReference>
<dbReference type="InterPro" id="IPR001104">
    <property type="entry name" value="3-oxo-5_a-steroid_4-DH_C"/>
</dbReference>
<evidence type="ECO:0000313" key="12">
    <source>
        <dbReference type="Proteomes" id="UP001175271"/>
    </source>
</evidence>
<evidence type="ECO:0000256" key="9">
    <source>
        <dbReference type="RuleBase" id="RU367081"/>
    </source>
</evidence>
<evidence type="ECO:0000256" key="3">
    <source>
        <dbReference type="ARBA" id="ARBA00022692"/>
    </source>
</evidence>
<feature type="transmembrane region" description="Helical" evidence="9">
    <location>
        <begin position="146"/>
        <end position="170"/>
    </location>
</feature>
<evidence type="ECO:0000256" key="5">
    <source>
        <dbReference type="ARBA" id="ARBA00023136"/>
    </source>
</evidence>
<name>A0AA39I0T6_9BILA</name>
<feature type="transmembrane region" description="Helical" evidence="9">
    <location>
        <begin position="66"/>
        <end position="88"/>
    </location>
</feature>
<dbReference type="GO" id="GO:0016095">
    <property type="term" value="P:polyprenol catabolic process"/>
    <property type="evidence" value="ECO:0007669"/>
    <property type="project" value="UniProtKB-UniRule"/>
</dbReference>
<comment type="pathway">
    <text evidence="9">Protein modification; protein glycosylation.</text>
</comment>
<evidence type="ECO:0000256" key="7">
    <source>
        <dbReference type="ARBA" id="ARBA00047186"/>
    </source>
</evidence>
<keyword evidence="5 9" id="KW-0472">Membrane</keyword>
<sequence>MIELGALELYLVAVTAGISFFGMVNVLRPDFSQLINDLVTYGKSLSNQNSKILRWVAVPKRWFSHFYLVATFMSLFWLTIVLAAHMQIIQVDLRLINWLRMCSRNPVEIRPEAALIFCTLICLHSVRRLIETMVVCVYSDSQMNVFHYLVGIIHYIILPVSAVCETSGIASREKFLADFNRISNLQLAGIAAFVWFSYHQHQCALKLAKMRKNHQGNITNYAHGIAYGGLFDYVSCPHFCYEVLLYVSLFLTLNLTGRCFALLVVFVAVNQSIAALITHRWYVERFGEKYPAKRKAIIPYIL</sequence>
<dbReference type="Pfam" id="PF02544">
    <property type="entry name" value="Steroid_dh"/>
    <property type="match status" value="1"/>
</dbReference>
<gene>
    <name evidence="11" type="ORF">QR680_012074</name>
</gene>
<proteinExistence type="inferred from homology"/>
<accession>A0AA39I0T6</accession>
<evidence type="ECO:0000256" key="2">
    <source>
        <dbReference type="ARBA" id="ARBA00012522"/>
    </source>
</evidence>
<comment type="function">
    <text evidence="9">Plays a key role in early steps of protein N-linked glycosylation by being involved in the conversion of polyprenol into dolichol. Acts as a polyprenal reductase that mediates the reduction of polyprenal into dolichal in a NADP-dependent mechanism. Dolichols are required for the synthesis of dolichol-linked monosaccharides and the oligosaccharide precursor used for N-glycosylation.</text>
</comment>
<evidence type="ECO:0000256" key="1">
    <source>
        <dbReference type="ARBA" id="ARBA00004127"/>
    </source>
</evidence>
<evidence type="ECO:0000256" key="8">
    <source>
        <dbReference type="ARBA" id="ARBA00049427"/>
    </source>
</evidence>
<dbReference type="GO" id="GO:0003865">
    <property type="term" value="F:3-oxo-5-alpha-steroid 4-dehydrogenase activity"/>
    <property type="evidence" value="ECO:0007669"/>
    <property type="project" value="TreeGrafter"/>
</dbReference>
<evidence type="ECO:0000313" key="11">
    <source>
        <dbReference type="EMBL" id="KAK0415705.1"/>
    </source>
</evidence>
<comment type="subcellular location">
    <subcellularLocation>
        <location evidence="1">Endomembrane system</location>
        <topology evidence="1">Multi-pass membrane protein</topology>
    </subcellularLocation>
    <subcellularLocation>
        <location evidence="9">Endoplasmic reticulum membrane</location>
    </subcellularLocation>
</comment>
<feature type="domain" description="3-oxo-5-alpha-steroid 4-dehydrogenase C-terminal" evidence="10">
    <location>
        <begin position="185"/>
        <end position="302"/>
    </location>
</feature>
<dbReference type="EC" id="1.3.1.94" evidence="2 9"/>
<keyword evidence="12" id="KW-1185">Reference proteome</keyword>
<keyword evidence="4 9" id="KW-1133">Transmembrane helix</keyword>
<dbReference type="Proteomes" id="UP001175271">
    <property type="component" value="Unassembled WGS sequence"/>
</dbReference>
<organism evidence="11 12">
    <name type="scientific">Steinernema hermaphroditum</name>
    <dbReference type="NCBI Taxonomy" id="289476"/>
    <lineage>
        <taxon>Eukaryota</taxon>
        <taxon>Metazoa</taxon>
        <taxon>Ecdysozoa</taxon>
        <taxon>Nematoda</taxon>
        <taxon>Chromadorea</taxon>
        <taxon>Rhabditida</taxon>
        <taxon>Tylenchina</taxon>
        <taxon>Panagrolaimomorpha</taxon>
        <taxon>Strongyloidoidea</taxon>
        <taxon>Steinernematidae</taxon>
        <taxon>Steinernema</taxon>
    </lineage>
</organism>
<dbReference type="GO" id="GO:0005789">
    <property type="term" value="C:endoplasmic reticulum membrane"/>
    <property type="evidence" value="ECO:0007669"/>
    <property type="project" value="UniProtKB-SubCell"/>
</dbReference>
<evidence type="ECO:0000256" key="4">
    <source>
        <dbReference type="ARBA" id="ARBA00022989"/>
    </source>
</evidence>
<dbReference type="GO" id="GO:0102389">
    <property type="term" value="F:polyprenol reductase activity"/>
    <property type="evidence" value="ECO:0007669"/>
    <property type="project" value="UniProtKB-UniRule"/>
</dbReference>
<dbReference type="PANTHER" id="PTHR14624:SF0">
    <property type="entry name" value="POLYPRENOL REDUCTASE"/>
    <property type="match status" value="1"/>
</dbReference>
<evidence type="ECO:0000259" key="10">
    <source>
        <dbReference type="Pfam" id="PF02544"/>
    </source>
</evidence>
<keyword evidence="9" id="KW-0560">Oxidoreductase</keyword>
<comment type="caution">
    <text evidence="11">The sequence shown here is derived from an EMBL/GenBank/DDBJ whole genome shotgun (WGS) entry which is preliminary data.</text>
</comment>
<dbReference type="GO" id="GO:0006488">
    <property type="term" value="P:dolichol-linked oligosaccharide biosynthetic process"/>
    <property type="evidence" value="ECO:0007669"/>
    <property type="project" value="UniProtKB-UniRule"/>
</dbReference>
<dbReference type="GO" id="GO:0160198">
    <property type="term" value="F:polyprenal reductase activity"/>
    <property type="evidence" value="ECO:0007669"/>
    <property type="project" value="UniProtKB-EC"/>
</dbReference>
<comment type="similarity">
    <text evidence="6 9">Belongs to the steroid 5-alpha reductase family. Polyprenal reductase subfamily.</text>
</comment>
<dbReference type="AlphaFoldDB" id="A0AA39I0T6"/>
<keyword evidence="9" id="KW-0521">NADP</keyword>
<keyword evidence="9" id="KW-0256">Endoplasmic reticulum</keyword>
<feature type="transmembrane region" description="Helical" evidence="9">
    <location>
        <begin position="7"/>
        <end position="27"/>
    </location>
</feature>
<dbReference type="PROSITE" id="PS50244">
    <property type="entry name" value="S5A_REDUCTASE"/>
    <property type="match status" value="1"/>
</dbReference>
<evidence type="ECO:0000256" key="6">
    <source>
        <dbReference type="ARBA" id="ARBA00046320"/>
    </source>
</evidence>
<comment type="catalytic activity">
    <reaction evidence="8 9">
        <text>a di-trans,poly-cis-dolichal + NADP(+) = a di-trans,poly-cis-polyprenal + NADPH + H(+)</text>
        <dbReference type="Rhea" id="RHEA:80727"/>
        <dbReference type="Rhea" id="RHEA-COMP:19536"/>
        <dbReference type="Rhea" id="RHEA-COMP:19537"/>
        <dbReference type="ChEBI" id="CHEBI:15378"/>
        <dbReference type="ChEBI" id="CHEBI:57783"/>
        <dbReference type="ChEBI" id="CHEBI:58349"/>
        <dbReference type="ChEBI" id="CHEBI:231623"/>
        <dbReference type="ChEBI" id="CHEBI:231637"/>
        <dbReference type="EC" id="1.3.1.94"/>
    </reaction>
    <physiologicalReaction direction="right-to-left" evidence="8 9">
        <dbReference type="Rhea" id="RHEA:80729"/>
    </physiologicalReaction>
</comment>
<dbReference type="PANTHER" id="PTHR14624">
    <property type="entry name" value="DFG10 PROTEIN"/>
    <property type="match status" value="1"/>
</dbReference>
<keyword evidence="3 9" id="KW-0812">Transmembrane</keyword>
<feature type="transmembrane region" description="Helical" evidence="9">
    <location>
        <begin position="182"/>
        <end position="198"/>
    </location>
</feature>
<protein>
    <recommendedName>
        <fullName evidence="7 9">Polyprenal reductase</fullName>
        <ecNumber evidence="2 9">1.3.1.94</ecNumber>
    </recommendedName>
</protein>